<dbReference type="Pfam" id="PF00561">
    <property type="entry name" value="Abhydrolase_1"/>
    <property type="match status" value="1"/>
</dbReference>
<dbReference type="GO" id="GO:0016787">
    <property type="term" value="F:hydrolase activity"/>
    <property type="evidence" value="ECO:0007669"/>
    <property type="project" value="UniProtKB-KW"/>
</dbReference>
<evidence type="ECO:0000313" key="3">
    <source>
        <dbReference type="Proteomes" id="UP000800036"/>
    </source>
</evidence>
<dbReference type="OrthoDB" id="2498029at2759"/>
<dbReference type="PANTHER" id="PTHR43798:SF20">
    <property type="entry name" value="2-SUCCINYL-6-HYDROXY-2,4-CYCLOHEXADIENE-1-CARBOXYLATE SYNTHASE-RELATED"/>
    <property type="match status" value="1"/>
</dbReference>
<evidence type="ECO:0000259" key="1">
    <source>
        <dbReference type="Pfam" id="PF00561"/>
    </source>
</evidence>
<dbReference type="InterPro" id="IPR000073">
    <property type="entry name" value="AB_hydrolase_1"/>
</dbReference>
<dbReference type="InterPro" id="IPR050266">
    <property type="entry name" value="AB_hydrolase_sf"/>
</dbReference>
<protein>
    <submittedName>
        <fullName evidence="2">Alpha/beta-hydrolase</fullName>
    </submittedName>
</protein>
<dbReference type="EMBL" id="ML976709">
    <property type="protein sequence ID" value="KAF1969460.1"/>
    <property type="molecule type" value="Genomic_DNA"/>
</dbReference>
<dbReference type="PRINTS" id="PR00111">
    <property type="entry name" value="ABHYDROLASE"/>
</dbReference>
<dbReference type="InterPro" id="IPR029058">
    <property type="entry name" value="AB_hydrolase_fold"/>
</dbReference>
<reference evidence="2" key="1">
    <citation type="journal article" date="2020" name="Stud. Mycol.">
        <title>101 Dothideomycetes genomes: a test case for predicting lifestyles and emergence of pathogens.</title>
        <authorList>
            <person name="Haridas S."/>
            <person name="Albert R."/>
            <person name="Binder M."/>
            <person name="Bloem J."/>
            <person name="Labutti K."/>
            <person name="Salamov A."/>
            <person name="Andreopoulos B."/>
            <person name="Baker S."/>
            <person name="Barry K."/>
            <person name="Bills G."/>
            <person name="Bluhm B."/>
            <person name="Cannon C."/>
            <person name="Castanera R."/>
            <person name="Culley D."/>
            <person name="Daum C."/>
            <person name="Ezra D."/>
            <person name="Gonzalez J."/>
            <person name="Henrissat B."/>
            <person name="Kuo A."/>
            <person name="Liang C."/>
            <person name="Lipzen A."/>
            <person name="Lutzoni F."/>
            <person name="Magnuson J."/>
            <person name="Mondo S."/>
            <person name="Nolan M."/>
            <person name="Ohm R."/>
            <person name="Pangilinan J."/>
            <person name="Park H.-J."/>
            <person name="Ramirez L."/>
            <person name="Alfaro M."/>
            <person name="Sun H."/>
            <person name="Tritt A."/>
            <person name="Yoshinaga Y."/>
            <person name="Zwiers L.-H."/>
            <person name="Turgeon B."/>
            <person name="Goodwin S."/>
            <person name="Spatafora J."/>
            <person name="Crous P."/>
            <person name="Grigoriev I."/>
        </authorList>
    </citation>
    <scope>NUCLEOTIDE SEQUENCE</scope>
    <source>
        <strain evidence="2">CBS 107.79</strain>
    </source>
</reference>
<dbReference type="Proteomes" id="UP000800036">
    <property type="component" value="Unassembled WGS sequence"/>
</dbReference>
<accession>A0A6A5UYF4</accession>
<dbReference type="AlphaFoldDB" id="A0A6A5UYF4"/>
<dbReference type="PANTHER" id="PTHR43798">
    <property type="entry name" value="MONOACYLGLYCEROL LIPASE"/>
    <property type="match status" value="1"/>
</dbReference>
<dbReference type="GO" id="GO:0016020">
    <property type="term" value="C:membrane"/>
    <property type="evidence" value="ECO:0007669"/>
    <property type="project" value="TreeGrafter"/>
</dbReference>
<keyword evidence="3" id="KW-1185">Reference proteome</keyword>
<keyword evidence="2" id="KW-0378">Hydrolase</keyword>
<proteinExistence type="predicted"/>
<feature type="domain" description="AB hydrolase-1" evidence="1">
    <location>
        <begin position="24"/>
        <end position="263"/>
    </location>
</feature>
<dbReference type="Gene3D" id="3.40.50.1820">
    <property type="entry name" value="alpha/beta hydrolase"/>
    <property type="match status" value="1"/>
</dbReference>
<name>A0A6A5UYF4_9PLEO</name>
<gene>
    <name evidence="2" type="ORF">BU23DRAFT_557643</name>
</gene>
<dbReference type="SUPFAM" id="SSF53474">
    <property type="entry name" value="alpha/beta-Hydrolases"/>
    <property type="match status" value="1"/>
</dbReference>
<sequence>MSSFYTAESGAKLHYKQTGAESGPLIVCLHGLGGSTETYTPLLPLLPSKYRIILLDFPGFGQSSLPTTEKSLSINGHVSDVDEFIAHVQGSSDDAGKTKIILFGHSLGTAVAMHYAAKRPENVAGLVLFTSIQSAAHIPAARERMLGLAAGTRKHGIAFAAEMAAKSNFPADELRPINPNLRQAVAKAVALSDSEGYAQTCEAVVGLDHKDPDYSRITAPTMLVAGDLDTLSPIAKSQTLSELIAGKSWVEVVKSGHQPILEDTSAVAAAVNKLLQSIDSSG</sequence>
<evidence type="ECO:0000313" key="2">
    <source>
        <dbReference type="EMBL" id="KAF1969460.1"/>
    </source>
</evidence>
<organism evidence="2 3">
    <name type="scientific">Bimuria novae-zelandiae CBS 107.79</name>
    <dbReference type="NCBI Taxonomy" id="1447943"/>
    <lineage>
        <taxon>Eukaryota</taxon>
        <taxon>Fungi</taxon>
        <taxon>Dikarya</taxon>
        <taxon>Ascomycota</taxon>
        <taxon>Pezizomycotina</taxon>
        <taxon>Dothideomycetes</taxon>
        <taxon>Pleosporomycetidae</taxon>
        <taxon>Pleosporales</taxon>
        <taxon>Massarineae</taxon>
        <taxon>Didymosphaeriaceae</taxon>
        <taxon>Bimuria</taxon>
    </lineage>
</organism>